<evidence type="ECO:0000259" key="7">
    <source>
        <dbReference type="PROSITE" id="PS51671"/>
    </source>
</evidence>
<dbReference type="SUPFAM" id="SSF81593">
    <property type="entry name" value="Nucleotidyltransferase substrate binding subunit/domain"/>
    <property type="match status" value="1"/>
</dbReference>
<keyword evidence="4" id="KW-0067">ATP-binding</keyword>
<keyword evidence="3" id="KW-0547">Nucleotide-binding</keyword>
<dbReference type="Gene3D" id="3.30.460.10">
    <property type="entry name" value="Beta Polymerase, domain 2"/>
    <property type="match status" value="1"/>
</dbReference>
<keyword evidence="2 8" id="KW-0548">Nucleotidyltransferase</keyword>
<dbReference type="InterPro" id="IPR023057">
    <property type="entry name" value="GlnE"/>
</dbReference>
<name>A0A3B1DEG3_9ZZZZ</name>
<keyword evidence="6" id="KW-0511">Multifunctional enzyme</keyword>
<dbReference type="Gene3D" id="1.20.120.330">
    <property type="entry name" value="Nucleotidyltransferases domain 2"/>
    <property type="match status" value="1"/>
</dbReference>
<dbReference type="GO" id="GO:0005829">
    <property type="term" value="C:cytosol"/>
    <property type="evidence" value="ECO:0007669"/>
    <property type="project" value="TreeGrafter"/>
</dbReference>
<dbReference type="GO" id="GO:0008882">
    <property type="term" value="F:[glutamate-ammonia-ligase] adenylyltransferase activity"/>
    <property type="evidence" value="ECO:0007669"/>
    <property type="project" value="UniProtKB-EC"/>
</dbReference>
<evidence type="ECO:0000256" key="2">
    <source>
        <dbReference type="ARBA" id="ARBA00022695"/>
    </source>
</evidence>
<reference evidence="8" key="1">
    <citation type="submission" date="2018-06" db="EMBL/GenBank/DDBJ databases">
        <authorList>
            <person name="Zhirakovskaya E."/>
        </authorList>
    </citation>
    <scope>NUCLEOTIDE SEQUENCE</scope>
</reference>
<dbReference type="SUPFAM" id="SSF81301">
    <property type="entry name" value="Nucleotidyltransferase"/>
    <property type="match status" value="1"/>
</dbReference>
<keyword evidence="8" id="KW-0436">Ligase</keyword>
<dbReference type="PANTHER" id="PTHR30621">
    <property type="entry name" value="GLUTAMINE SYNTHETASE ADENYLYLTRANSFERASE"/>
    <property type="match status" value="1"/>
</dbReference>
<evidence type="ECO:0000256" key="4">
    <source>
        <dbReference type="ARBA" id="ARBA00022840"/>
    </source>
</evidence>
<dbReference type="EMBL" id="UOGF01000105">
    <property type="protein sequence ID" value="VAX33290.1"/>
    <property type="molecule type" value="Genomic_DNA"/>
</dbReference>
<dbReference type="GO" id="GO:0016874">
    <property type="term" value="F:ligase activity"/>
    <property type="evidence" value="ECO:0007669"/>
    <property type="project" value="UniProtKB-KW"/>
</dbReference>
<dbReference type="GO" id="GO:0005524">
    <property type="term" value="F:ATP binding"/>
    <property type="evidence" value="ECO:0007669"/>
    <property type="project" value="UniProtKB-KW"/>
</dbReference>
<evidence type="ECO:0000313" key="8">
    <source>
        <dbReference type="EMBL" id="VAX33290.1"/>
    </source>
</evidence>
<dbReference type="InterPro" id="IPR005190">
    <property type="entry name" value="GlnE_rpt_dom"/>
</dbReference>
<dbReference type="Pfam" id="PF03710">
    <property type="entry name" value="GlnE"/>
    <property type="match status" value="1"/>
</dbReference>
<dbReference type="PROSITE" id="PS51671">
    <property type="entry name" value="ACT"/>
    <property type="match status" value="1"/>
</dbReference>
<dbReference type="GO" id="GO:0000820">
    <property type="term" value="P:regulation of glutamine family amino acid metabolic process"/>
    <property type="evidence" value="ECO:0007669"/>
    <property type="project" value="TreeGrafter"/>
</dbReference>
<dbReference type="CDD" id="cd05401">
    <property type="entry name" value="NT_GlnE_GlnD_like"/>
    <property type="match status" value="1"/>
</dbReference>
<accession>A0A3B1DEG3</accession>
<sequence length="735" mass="84343">MDKNTLFKAIKKRDLGFEDAEIRELLGRMDGDYLSHCEPSEVAMHIEMSQSLSPKKPLQVCLSEEGAGHFKVGVIAYDYFYAFSVICGLISAFGLNIEGGSVQTVSIRRGRKKILDLFRVRVLGESCFNAEEQTYFKRALAHLMALLEKGDFRGARANVNQKLVAYIARMSGSVSDDGLSFQGLLFPIEIHFENNRSPQWTVLDIYGKDTPAFLYAFSNALAMRNIYIHKIKITHEGDEIHDRLYISKRHGKKIVKVSDQQALQVAAVLIKQFIHFLPLAPDPMMAMTHFDQFLDKILEMRQSQPLIGFLQQQETLNLLARLFGTSNFLWEDFLRVRFDTLFPILARYKSQALATGQTQMRQAMQRRLRKVRAFEEKRKVLNDYKDEEMFRIDLRHLHEPRGRLKAFSEALSDLAEVIVAATYRICKTHLKEKYGTPRLKNGKTVPFSIFGFGKLGGRELGYASDIELLFVYGDKGRTDGPEVIDAGFYFEKLSQEMTRFIDARQAGIFEVDTRLRPYGTSGAFATSFQQFKRYYSENGQAAPFERQALIKLRLIAGSHALGRLCEKARDDFVYSGAPWDMDVAFDLRQQQMAELVPKGRVNVKYSQGGIVDIEYLAQYLQIKHGREIKVLRTVSTLKALKVLSKHQILSGERGKALQKNYLFLRTLIDAMRMVRGNARDLLLPASDSEEFMFLARRMAYAKKDWRAGSMRLSEEIVMRMSEIHQQYQSFFDLSR</sequence>
<gene>
    <name evidence="8" type="ORF">MNBD_NITROSPIRAE01-2299</name>
</gene>
<keyword evidence="1 8" id="KW-0808">Transferase</keyword>
<protein>
    <submittedName>
        <fullName evidence="8">Glutamate-ammonia-ligase adenylyltransferase</fullName>
        <ecNumber evidence="8">2.7.7.42</ecNumber>
    </submittedName>
</protein>
<proteinExistence type="predicted"/>
<dbReference type="EC" id="2.7.7.42" evidence="8"/>
<keyword evidence="5" id="KW-0460">Magnesium</keyword>
<dbReference type="InterPro" id="IPR043519">
    <property type="entry name" value="NT_sf"/>
</dbReference>
<dbReference type="InterPro" id="IPR002912">
    <property type="entry name" value="ACT_dom"/>
</dbReference>
<organism evidence="8">
    <name type="scientific">hydrothermal vent metagenome</name>
    <dbReference type="NCBI Taxonomy" id="652676"/>
    <lineage>
        <taxon>unclassified sequences</taxon>
        <taxon>metagenomes</taxon>
        <taxon>ecological metagenomes</taxon>
    </lineage>
</organism>
<dbReference type="PANTHER" id="PTHR30621:SF0">
    <property type="entry name" value="BIFUNCTIONAL GLUTAMINE SYNTHETASE ADENYLYLTRANSFERASE_ADENYLYL-REMOVING ENZYME"/>
    <property type="match status" value="1"/>
</dbReference>
<dbReference type="Pfam" id="PF08335">
    <property type="entry name" value="GlnD_UR_UTase"/>
    <property type="match status" value="1"/>
</dbReference>
<feature type="domain" description="ACT" evidence="7">
    <location>
        <begin position="202"/>
        <end position="284"/>
    </location>
</feature>
<evidence type="ECO:0000256" key="5">
    <source>
        <dbReference type="ARBA" id="ARBA00022842"/>
    </source>
</evidence>
<evidence type="ECO:0000256" key="1">
    <source>
        <dbReference type="ARBA" id="ARBA00022679"/>
    </source>
</evidence>
<evidence type="ECO:0000256" key="3">
    <source>
        <dbReference type="ARBA" id="ARBA00022741"/>
    </source>
</evidence>
<evidence type="ECO:0000256" key="6">
    <source>
        <dbReference type="ARBA" id="ARBA00023268"/>
    </source>
</evidence>
<dbReference type="AlphaFoldDB" id="A0A3B1DEG3"/>
<dbReference type="InterPro" id="IPR013546">
    <property type="entry name" value="PII_UdlTrfase/GS_AdlTrfase"/>
</dbReference>